<dbReference type="Gene3D" id="3.40.50.10690">
    <property type="entry name" value="putative lor/sdh protein like domains"/>
    <property type="match status" value="1"/>
</dbReference>
<dbReference type="EMBL" id="MGDI01000019">
    <property type="protein sequence ID" value="OGL53948.1"/>
    <property type="molecule type" value="Genomic_DNA"/>
</dbReference>
<dbReference type="InterPro" id="IPR029035">
    <property type="entry name" value="DHS-like_NAD/FAD-binding_dom"/>
</dbReference>
<evidence type="ECO:0000313" key="1">
    <source>
        <dbReference type="EMBL" id="OGL53948.1"/>
    </source>
</evidence>
<dbReference type="Proteomes" id="UP000178082">
    <property type="component" value="Unassembled WGS sequence"/>
</dbReference>
<dbReference type="AlphaFoldDB" id="A0A1F7SL30"/>
<proteinExistence type="predicted"/>
<dbReference type="SUPFAM" id="SSF52467">
    <property type="entry name" value="DHS-like NAD/FAD-binding domain"/>
    <property type="match status" value="1"/>
</dbReference>
<evidence type="ECO:0008006" key="3">
    <source>
        <dbReference type="Google" id="ProtNLM"/>
    </source>
</evidence>
<sequence length="328" mass="37399">MVRFLFFDRTFLNIKPLSDRQHNLTTSIIMELNYNKSLEKYKRFKVIANRVINAKKKDASIILMMGGHVIRDGVQNYLIDLMKRKYISCIAMNGSGMIHDFEFALIGATTESVAKYIKKGQFGLWKETAKLNDIINKAYEQDKTIGMGEAVGRIINKGSFPYKKISLLATAYRLKIPITVHVGLGYDIIHEHPNCDGAATGALSYNDFLKFAYIVQKLEDGVVMNFGSAIMAPEVFLKALSMARNVAHQQGKVIKHFTTIVCDLYTLPENYSKEPNKDNQYYYFRPWKTMLVRTIDGGSSFYIKGKHADTIPDLWMAINEEEKSSEVR</sequence>
<protein>
    <recommendedName>
        <fullName evidence="3">Deoxyhypusine synthase</fullName>
    </recommendedName>
</protein>
<accession>A0A1F7SL30</accession>
<reference evidence="1 2" key="1">
    <citation type="journal article" date="2016" name="Nat. Commun.">
        <title>Thousands of microbial genomes shed light on interconnected biogeochemical processes in an aquifer system.</title>
        <authorList>
            <person name="Anantharaman K."/>
            <person name="Brown C.T."/>
            <person name="Hug L.A."/>
            <person name="Sharon I."/>
            <person name="Castelle C.J."/>
            <person name="Probst A.J."/>
            <person name="Thomas B.C."/>
            <person name="Singh A."/>
            <person name="Wilkins M.J."/>
            <person name="Karaoz U."/>
            <person name="Brodie E.L."/>
            <person name="Williams K.H."/>
            <person name="Hubbard S.S."/>
            <person name="Banfield J.F."/>
        </authorList>
    </citation>
    <scope>NUCLEOTIDE SEQUENCE [LARGE SCALE GENOMIC DNA]</scope>
</reference>
<evidence type="ECO:0000313" key="2">
    <source>
        <dbReference type="Proteomes" id="UP000178082"/>
    </source>
</evidence>
<gene>
    <name evidence="1" type="ORF">A3G31_00930</name>
</gene>
<organism evidence="1 2">
    <name type="scientific">Candidatus Schekmanbacteria bacterium RIFCSPLOWO2_12_FULL_38_15</name>
    <dbReference type="NCBI Taxonomy" id="1817883"/>
    <lineage>
        <taxon>Bacteria</taxon>
        <taxon>Candidatus Schekmaniibacteriota</taxon>
    </lineage>
</organism>
<name>A0A1F7SL30_9BACT</name>
<dbReference type="STRING" id="1817883.A3G31_00930"/>
<comment type="caution">
    <text evidence="1">The sequence shown here is derived from an EMBL/GenBank/DDBJ whole genome shotgun (WGS) entry which is preliminary data.</text>
</comment>